<dbReference type="STRING" id="733.B0186_04970"/>
<dbReference type="RefSeq" id="WP_078218285.1">
    <property type="nucleotide sequence ID" value="NZ_MUXZ01000011.1"/>
</dbReference>
<keyword evidence="2" id="KW-1185">Reference proteome</keyword>
<reference evidence="1 2" key="1">
    <citation type="submission" date="2018-06" db="EMBL/GenBank/DDBJ databases">
        <authorList>
            <consortium name="Pathogen Informatics"/>
            <person name="Doyle S."/>
        </authorList>
    </citation>
    <scope>NUCLEOTIDE SEQUENCE [LARGE SCALE GENOMIC DNA]</scope>
    <source>
        <strain evidence="1 2">NCTC1659</strain>
    </source>
</reference>
<evidence type="ECO:0000313" key="1">
    <source>
        <dbReference type="EMBL" id="STO60330.1"/>
    </source>
</evidence>
<evidence type="ECO:0000313" key="2">
    <source>
        <dbReference type="Proteomes" id="UP000254329"/>
    </source>
</evidence>
<dbReference type="InterPro" id="IPR019697">
    <property type="entry name" value="Phage_HP1_Orf28"/>
</dbReference>
<dbReference type="Pfam" id="PF10761">
    <property type="entry name" value="DUF2590"/>
    <property type="match status" value="1"/>
</dbReference>
<accession>A0A1V4B1T4</accession>
<dbReference type="EMBL" id="UGHF01000001">
    <property type="protein sequence ID" value="STO60330.1"/>
    <property type="molecule type" value="Genomic_DNA"/>
</dbReference>
<dbReference type="AlphaFoldDB" id="A0A1V4B1T4"/>
<dbReference type="Proteomes" id="UP000254329">
    <property type="component" value="Unassembled WGS sequence"/>
</dbReference>
<proteinExistence type="predicted"/>
<sequence length="112" mass="12782">MTKKLYFDLLITGEDLTLDSGNQPVICDNRISIAQDIKHALIESGLATLLIAERSRILRRDIILQMILIVEEDRRLVPGTIFIEEEDQGRLRLTAETYEFGKIENLGIVLNE</sequence>
<gene>
    <name evidence="1" type="ORF">NCTC1659_01617</name>
</gene>
<protein>
    <submittedName>
        <fullName evidence="1">Phage protein</fullName>
    </submittedName>
</protein>
<name>A0A1V4B1T4_9PAST</name>
<organism evidence="1 2">
    <name type="scientific">Canicola haemoglobinophilus</name>
    <dbReference type="NCBI Taxonomy" id="733"/>
    <lineage>
        <taxon>Bacteria</taxon>
        <taxon>Pseudomonadati</taxon>
        <taxon>Pseudomonadota</taxon>
        <taxon>Gammaproteobacteria</taxon>
        <taxon>Pasteurellales</taxon>
        <taxon>Pasteurellaceae</taxon>
        <taxon>Canicola</taxon>
    </lineage>
</organism>